<dbReference type="InterPro" id="IPR000415">
    <property type="entry name" value="Nitroreductase-like"/>
</dbReference>
<dbReference type="GO" id="GO:0016491">
    <property type="term" value="F:oxidoreductase activity"/>
    <property type="evidence" value="ECO:0007669"/>
    <property type="project" value="UniProtKB-KW"/>
</dbReference>
<dbReference type="InterPro" id="IPR029479">
    <property type="entry name" value="Nitroreductase"/>
</dbReference>
<dbReference type="EMBL" id="VGIY01000349">
    <property type="protein sequence ID" value="MBM3318411.1"/>
    <property type="molecule type" value="Genomic_DNA"/>
</dbReference>
<evidence type="ECO:0000256" key="2">
    <source>
        <dbReference type="ARBA" id="ARBA00023002"/>
    </source>
</evidence>
<evidence type="ECO:0000256" key="1">
    <source>
        <dbReference type="ARBA" id="ARBA00007118"/>
    </source>
</evidence>
<sequence length="197" mass="21839">MAKPVVEPRRAEAPVDELFIERWSPRAFRDEPLSETEVAGLFEAARWAPSCYNDQPWLFLYARAPEDRARFLQILTEGNRVWASRAPLLAFVLARRAFRHNGRVNRHALFDAGAAWMSLALQARRLGLYAHGMAGFSPEKVYADLGVPEAEYDAIAAVAVGRLGDPGTLPENLAAMEHPNQRKPSVEVAREGAFAGA</sequence>
<name>A0A937X9Z7_UNCEI</name>
<reference evidence="4" key="1">
    <citation type="submission" date="2019-03" db="EMBL/GenBank/DDBJ databases">
        <title>Lake Tanganyika Metagenome-Assembled Genomes (MAGs).</title>
        <authorList>
            <person name="Tran P."/>
        </authorList>
    </citation>
    <scope>NUCLEOTIDE SEQUENCE</scope>
    <source>
        <strain evidence="4">M_DeepCast_400m_m2_100</strain>
    </source>
</reference>
<feature type="domain" description="Nitroreductase" evidence="3">
    <location>
        <begin position="21"/>
        <end position="79"/>
    </location>
</feature>
<dbReference type="Gene3D" id="3.40.109.10">
    <property type="entry name" value="NADH Oxidase"/>
    <property type="match status" value="1"/>
</dbReference>
<comment type="caution">
    <text evidence="4">The sequence shown here is derived from an EMBL/GenBank/DDBJ whole genome shotgun (WGS) entry which is preliminary data.</text>
</comment>
<dbReference type="PANTHER" id="PTHR43673:SF10">
    <property type="entry name" value="NADH DEHYDROGENASE_NAD(P)H NITROREDUCTASE XCC3605-RELATED"/>
    <property type="match status" value="1"/>
</dbReference>
<dbReference type="Pfam" id="PF00881">
    <property type="entry name" value="Nitroreductase"/>
    <property type="match status" value="1"/>
</dbReference>
<evidence type="ECO:0000313" key="4">
    <source>
        <dbReference type="EMBL" id="MBM3318411.1"/>
    </source>
</evidence>
<dbReference type="Proteomes" id="UP000748308">
    <property type="component" value="Unassembled WGS sequence"/>
</dbReference>
<protein>
    <submittedName>
        <fullName evidence="4">Nitroreductase family protein</fullName>
    </submittedName>
</protein>
<proteinExistence type="inferred from homology"/>
<dbReference type="PANTHER" id="PTHR43673">
    <property type="entry name" value="NAD(P)H NITROREDUCTASE YDGI-RELATED"/>
    <property type="match status" value="1"/>
</dbReference>
<keyword evidence="2" id="KW-0560">Oxidoreductase</keyword>
<dbReference type="SUPFAM" id="SSF55469">
    <property type="entry name" value="FMN-dependent nitroreductase-like"/>
    <property type="match status" value="1"/>
</dbReference>
<accession>A0A937X9Z7</accession>
<organism evidence="4 5">
    <name type="scientific">Eiseniibacteriota bacterium</name>
    <dbReference type="NCBI Taxonomy" id="2212470"/>
    <lineage>
        <taxon>Bacteria</taxon>
        <taxon>Candidatus Eiseniibacteriota</taxon>
    </lineage>
</organism>
<evidence type="ECO:0000259" key="3">
    <source>
        <dbReference type="Pfam" id="PF00881"/>
    </source>
</evidence>
<comment type="similarity">
    <text evidence="1">Belongs to the nitroreductase family.</text>
</comment>
<dbReference type="AlphaFoldDB" id="A0A937X9Z7"/>
<evidence type="ECO:0000313" key="5">
    <source>
        <dbReference type="Proteomes" id="UP000748308"/>
    </source>
</evidence>
<dbReference type="CDD" id="cd02138">
    <property type="entry name" value="TdsD-like"/>
    <property type="match status" value="1"/>
</dbReference>
<gene>
    <name evidence="4" type="ORF">FJY75_11225</name>
</gene>